<reference evidence="2 3" key="1">
    <citation type="journal article" date="2011" name="J. Bacteriol.">
        <title>Complete genome sequence of Polymorphum gilvum SL003B-26A1T, a crude oil-degrading bacterium from oil-polluted saline soil.</title>
        <authorList>
            <person name="Li S.G."/>
            <person name="Tang Y.Q."/>
            <person name="Nie Y."/>
            <person name="Cai M."/>
            <person name="Wu X.L."/>
        </authorList>
    </citation>
    <scope>NUCLEOTIDE SEQUENCE [LARGE SCALE GENOMIC DNA]</scope>
    <source>
        <strain evidence="3">LMG 25793 / CGMCC 1.9160 / SL003B-26A1</strain>
    </source>
</reference>
<dbReference type="AlphaFoldDB" id="F2J5U3"/>
<organism evidence="2 3">
    <name type="scientific">Polymorphum gilvum (strain LMG 25793 / CGMCC 1.9160 / SL003B-26A1)</name>
    <dbReference type="NCBI Taxonomy" id="991905"/>
    <lineage>
        <taxon>Bacteria</taxon>
        <taxon>Pseudomonadati</taxon>
        <taxon>Pseudomonadota</taxon>
        <taxon>Alphaproteobacteria</taxon>
        <taxon>Rhodobacterales</taxon>
        <taxon>Paracoccaceae</taxon>
        <taxon>Polymorphum</taxon>
    </lineage>
</organism>
<dbReference type="EMBL" id="CP002568">
    <property type="protein sequence ID" value="ADZ71197.1"/>
    <property type="molecule type" value="Genomic_DNA"/>
</dbReference>
<dbReference type="RefSeq" id="WP_013653511.1">
    <property type="nucleotide sequence ID" value="NC_015259.1"/>
</dbReference>
<proteinExistence type="predicted"/>
<dbReference type="eggNOG" id="ENOG502Z8BR">
    <property type="taxonomic scope" value="Bacteria"/>
</dbReference>
<accession>F2J5U3</accession>
<dbReference type="KEGG" id="pgv:SL003B_2774"/>
<name>F2J5U3_POLGS</name>
<sequence>MAAPADSADDPSHGDGLIPARMLVVACGALAREVLALKALNGLDHVDLACLPAQLHNSPQDIPAAVRATIRANRDKYRRIAVAYADCGTGGYLDRVLAEEGVSRIPGAHCYAFFAGPESFQALEEERLGSFYLTDFLARHFRTMVIEPLGLDRHPELREVYFAHYTRLVYLAQTDDPALDKAARAAAAELGLPFEKRSTGYGLLGDFLTAAA</sequence>
<evidence type="ECO:0000313" key="3">
    <source>
        <dbReference type="Proteomes" id="UP000008130"/>
    </source>
</evidence>
<dbReference type="InterPro" id="IPR012437">
    <property type="entry name" value="DUF1638"/>
</dbReference>
<gene>
    <name evidence="2" type="ordered locus">SL003B_2774</name>
</gene>
<evidence type="ECO:0000259" key="1">
    <source>
        <dbReference type="Pfam" id="PF07796"/>
    </source>
</evidence>
<dbReference type="HOGENOM" id="CLU_1288014_0_0_5"/>
<dbReference type="Proteomes" id="UP000008130">
    <property type="component" value="Chromosome"/>
</dbReference>
<protein>
    <recommendedName>
        <fullName evidence="1">DUF1638 domain-containing protein</fullName>
    </recommendedName>
</protein>
<feature type="domain" description="DUF1638" evidence="1">
    <location>
        <begin position="50"/>
        <end position="207"/>
    </location>
</feature>
<keyword evidence="3" id="KW-1185">Reference proteome</keyword>
<dbReference type="PATRIC" id="fig|991905.3.peg.2843"/>
<dbReference type="OrthoDB" id="9814689at2"/>
<dbReference type="Pfam" id="PF07796">
    <property type="entry name" value="DUF1638"/>
    <property type="match status" value="1"/>
</dbReference>
<evidence type="ECO:0000313" key="2">
    <source>
        <dbReference type="EMBL" id="ADZ71197.1"/>
    </source>
</evidence>
<dbReference type="STRING" id="991905.SL003B_2774"/>